<keyword evidence="3" id="KW-1185">Reference proteome</keyword>
<proteinExistence type="predicted"/>
<feature type="signal peptide" evidence="1">
    <location>
        <begin position="1"/>
        <end position="19"/>
    </location>
</feature>
<comment type="caution">
    <text evidence="2">The sequence shown here is derived from an EMBL/GenBank/DDBJ whole genome shotgun (WGS) entry which is preliminary data.</text>
</comment>
<protein>
    <recommendedName>
        <fullName evidence="4">DUF5339 domain-containing protein</fullName>
    </recommendedName>
</protein>
<gene>
    <name evidence="2" type="ORF">JJB79_17520</name>
</gene>
<name>A0ABS1Z9S7_9GAMM</name>
<feature type="chain" id="PRO_5046391271" description="DUF5339 domain-containing protein" evidence="1">
    <location>
        <begin position="20"/>
        <end position="113"/>
    </location>
</feature>
<evidence type="ECO:0000256" key="1">
    <source>
        <dbReference type="SAM" id="SignalP"/>
    </source>
</evidence>
<evidence type="ECO:0000313" key="2">
    <source>
        <dbReference type="EMBL" id="MBM0749189.1"/>
    </source>
</evidence>
<dbReference type="Proteomes" id="UP000809137">
    <property type="component" value="Unassembled WGS sequence"/>
</dbReference>
<dbReference type="GeneID" id="84692763"/>
<dbReference type="RefSeq" id="WP_039381035.1">
    <property type="nucleotide sequence ID" value="NZ_CP083448.1"/>
</dbReference>
<keyword evidence="1" id="KW-0732">Signal</keyword>
<sequence length="113" mass="12508">MKRLLIALTGLTLSASALAADADAQENVYAGQLCHLVSSEQKTGDMESYTAKLKAQMAASQSPSAMNKTEFDEEIAQEVINGWLELGEEERGKLRHDQQQCEQTVMTQFQQQD</sequence>
<accession>A0ABS1Z9S7</accession>
<dbReference type="EMBL" id="JAFCXS010000018">
    <property type="protein sequence ID" value="MBM0749189.1"/>
    <property type="molecule type" value="Genomic_DNA"/>
</dbReference>
<evidence type="ECO:0000313" key="3">
    <source>
        <dbReference type="Proteomes" id="UP000809137"/>
    </source>
</evidence>
<organism evidence="2 3">
    <name type="scientific">Pantoea eucrina</name>
    <dbReference type="NCBI Taxonomy" id="472693"/>
    <lineage>
        <taxon>Bacteria</taxon>
        <taxon>Pseudomonadati</taxon>
        <taxon>Pseudomonadota</taxon>
        <taxon>Gammaproteobacteria</taxon>
        <taxon>Enterobacterales</taxon>
        <taxon>Erwiniaceae</taxon>
        <taxon>Pantoea</taxon>
    </lineage>
</organism>
<reference evidence="2 3" key="1">
    <citation type="submission" date="2021-01" db="EMBL/GenBank/DDBJ databases">
        <title>Complete genome sequence of Pantoea eucrina OB49, a heavy metal tolerant bacterium with PGPR potential isolated from wheat in Algeria.</title>
        <authorList>
            <person name="Lekired A."/>
            <person name="Ouzari I.H."/>
        </authorList>
    </citation>
    <scope>NUCLEOTIDE SEQUENCE [LARGE SCALE GENOMIC DNA]</scope>
    <source>
        <strain evidence="2 3">OB49</strain>
    </source>
</reference>
<evidence type="ECO:0008006" key="4">
    <source>
        <dbReference type="Google" id="ProtNLM"/>
    </source>
</evidence>